<dbReference type="Proteomes" id="UP000069205">
    <property type="component" value="Chromosome"/>
</dbReference>
<dbReference type="RefSeq" id="WP_053381725.1">
    <property type="nucleotide sequence ID" value="NZ_CP011801.1"/>
</dbReference>
<dbReference type="EMBL" id="CP011801">
    <property type="protein sequence ID" value="ALA60953.1"/>
    <property type="molecule type" value="Genomic_DNA"/>
</dbReference>
<feature type="domain" description="DNA polymerase III delta subunit-like C-terminal" evidence="11">
    <location>
        <begin position="213"/>
        <end position="328"/>
    </location>
</feature>
<name>A0A0K2GJ29_NITMO</name>
<evidence type="ECO:0000256" key="1">
    <source>
        <dbReference type="ARBA" id="ARBA00012417"/>
    </source>
</evidence>
<dbReference type="SUPFAM" id="SSF48019">
    <property type="entry name" value="post-AAA+ oligomerization domain-like"/>
    <property type="match status" value="1"/>
</dbReference>
<dbReference type="EC" id="2.7.7.7" evidence="1"/>
<dbReference type="GO" id="GO:0006261">
    <property type="term" value="P:DNA-templated DNA replication"/>
    <property type="evidence" value="ECO:0007669"/>
    <property type="project" value="TreeGrafter"/>
</dbReference>
<dbReference type="InterPro" id="IPR005790">
    <property type="entry name" value="DNA_polIII_delta"/>
</dbReference>
<feature type="region of interest" description="Disordered" evidence="9">
    <location>
        <begin position="333"/>
        <end position="370"/>
    </location>
</feature>
<dbReference type="KEGG" id="nmv:NITMOv2_4580"/>
<organism evidence="12 13">
    <name type="scientific">Nitrospira moscoviensis</name>
    <dbReference type="NCBI Taxonomy" id="42253"/>
    <lineage>
        <taxon>Bacteria</taxon>
        <taxon>Pseudomonadati</taxon>
        <taxon>Nitrospirota</taxon>
        <taxon>Nitrospiria</taxon>
        <taxon>Nitrospirales</taxon>
        <taxon>Nitrospiraceae</taxon>
        <taxon>Nitrospira</taxon>
    </lineage>
</organism>
<comment type="catalytic activity">
    <reaction evidence="8">
        <text>DNA(n) + a 2'-deoxyribonucleoside 5'-triphosphate = DNA(n+1) + diphosphate</text>
        <dbReference type="Rhea" id="RHEA:22508"/>
        <dbReference type="Rhea" id="RHEA-COMP:17339"/>
        <dbReference type="Rhea" id="RHEA-COMP:17340"/>
        <dbReference type="ChEBI" id="CHEBI:33019"/>
        <dbReference type="ChEBI" id="CHEBI:61560"/>
        <dbReference type="ChEBI" id="CHEBI:173112"/>
        <dbReference type="EC" id="2.7.7.7"/>
    </reaction>
</comment>
<dbReference type="InterPro" id="IPR027417">
    <property type="entry name" value="P-loop_NTPase"/>
</dbReference>
<evidence type="ECO:0000313" key="13">
    <source>
        <dbReference type="Proteomes" id="UP000069205"/>
    </source>
</evidence>
<accession>A0A0K2GJ29</accession>
<dbReference type="InterPro" id="IPR008921">
    <property type="entry name" value="DNA_pol3_clamp-load_cplx_C"/>
</dbReference>
<dbReference type="Gene3D" id="3.40.50.300">
    <property type="entry name" value="P-loop containing nucleotide triphosphate hydrolases"/>
    <property type="match status" value="1"/>
</dbReference>
<evidence type="ECO:0000259" key="10">
    <source>
        <dbReference type="Pfam" id="PF06144"/>
    </source>
</evidence>
<dbReference type="NCBIfam" id="TIGR01128">
    <property type="entry name" value="holA"/>
    <property type="match status" value="1"/>
</dbReference>
<protein>
    <recommendedName>
        <fullName evidence="2">DNA polymerase III subunit delta</fullName>
        <ecNumber evidence="1">2.7.7.7</ecNumber>
    </recommendedName>
</protein>
<evidence type="ECO:0000256" key="3">
    <source>
        <dbReference type="ARBA" id="ARBA00022679"/>
    </source>
</evidence>
<dbReference type="GO" id="GO:0009360">
    <property type="term" value="C:DNA polymerase III complex"/>
    <property type="evidence" value="ECO:0007669"/>
    <property type="project" value="InterPro"/>
</dbReference>
<evidence type="ECO:0000256" key="2">
    <source>
        <dbReference type="ARBA" id="ARBA00017703"/>
    </source>
</evidence>
<evidence type="ECO:0000256" key="8">
    <source>
        <dbReference type="ARBA" id="ARBA00049244"/>
    </source>
</evidence>
<dbReference type="Pfam" id="PF21694">
    <property type="entry name" value="DNA_pol3_delta_C"/>
    <property type="match status" value="1"/>
</dbReference>
<keyword evidence="5" id="KW-0235">DNA replication</keyword>
<dbReference type="PANTHER" id="PTHR34388:SF1">
    <property type="entry name" value="DNA POLYMERASE III SUBUNIT DELTA"/>
    <property type="match status" value="1"/>
</dbReference>
<evidence type="ECO:0000313" key="12">
    <source>
        <dbReference type="EMBL" id="ALA60953.1"/>
    </source>
</evidence>
<proteinExistence type="inferred from homology"/>
<dbReference type="GO" id="GO:0003887">
    <property type="term" value="F:DNA-directed DNA polymerase activity"/>
    <property type="evidence" value="ECO:0007669"/>
    <property type="project" value="UniProtKB-KW"/>
</dbReference>
<dbReference type="InterPro" id="IPR048466">
    <property type="entry name" value="DNA_pol3_delta-like_C"/>
</dbReference>
<evidence type="ECO:0000256" key="9">
    <source>
        <dbReference type="SAM" id="MobiDB-lite"/>
    </source>
</evidence>
<keyword evidence="4 12" id="KW-0548">Nucleotidyltransferase</keyword>
<dbReference type="STRING" id="42253.NITMOv2_4580"/>
<dbReference type="Gene3D" id="1.10.8.60">
    <property type="match status" value="1"/>
</dbReference>
<sequence>MAASSLTALQLDQALKQQSPAPLYLITGEEDLLRDGALASLKTGILGDQGDFNFDQFYGDEAHGADIVNCASEMPVFAERRLVVVKSAEKLSARESDALLPYLKDPVGTTTLVFVCPKLDGRLKFSQALARAAVTVDCSPLREAQLGPWITREAARLGVRLQDEAVQVLKEIGGGSLYGLRRELEKLASYVTAGRLATADDVQMLRGTEPGASVFDLTLAIAGGDRARTLSILARNLDAGEAPLRILGSLAWQYRRLWKVKDQFEAGGREGEAARTLRMDPTRVREFLSRFSHAHLQAALPLFLETDGLLKGGSQSHPRIVMERLLLRLCDAATQAPPGPSGRRPNVGGRGQTRSLPNVRTITSAGRTGR</sequence>
<dbReference type="PATRIC" id="fig|42253.5.peg.4517"/>
<dbReference type="InterPro" id="IPR010372">
    <property type="entry name" value="DNA_pol3_delta_N"/>
</dbReference>
<comment type="similarity">
    <text evidence="7">Belongs to the DNA polymerase HolA subunit family.</text>
</comment>
<keyword evidence="6" id="KW-0239">DNA-directed DNA polymerase</keyword>
<evidence type="ECO:0000256" key="6">
    <source>
        <dbReference type="ARBA" id="ARBA00022932"/>
    </source>
</evidence>
<evidence type="ECO:0000256" key="4">
    <source>
        <dbReference type="ARBA" id="ARBA00022695"/>
    </source>
</evidence>
<keyword evidence="13" id="KW-1185">Reference proteome</keyword>
<evidence type="ECO:0000256" key="7">
    <source>
        <dbReference type="ARBA" id="ARBA00034754"/>
    </source>
</evidence>
<dbReference type="AlphaFoldDB" id="A0A0K2GJ29"/>
<feature type="compositionally biased region" description="Polar residues" evidence="9">
    <location>
        <begin position="352"/>
        <end position="370"/>
    </location>
</feature>
<gene>
    <name evidence="12" type="primary">holA</name>
    <name evidence="12" type="ORF">NITMOv2_4580</name>
</gene>
<dbReference type="PANTHER" id="PTHR34388">
    <property type="entry name" value="DNA POLYMERASE III SUBUNIT DELTA"/>
    <property type="match status" value="1"/>
</dbReference>
<dbReference type="Pfam" id="PF06144">
    <property type="entry name" value="DNA_pol3_delta"/>
    <property type="match status" value="1"/>
</dbReference>
<feature type="domain" description="DNA polymerase III delta N-terminal" evidence="10">
    <location>
        <begin position="24"/>
        <end position="138"/>
    </location>
</feature>
<dbReference type="Gene3D" id="1.20.272.10">
    <property type="match status" value="1"/>
</dbReference>
<dbReference type="GO" id="GO:0003677">
    <property type="term" value="F:DNA binding"/>
    <property type="evidence" value="ECO:0007669"/>
    <property type="project" value="InterPro"/>
</dbReference>
<evidence type="ECO:0000259" key="11">
    <source>
        <dbReference type="Pfam" id="PF21694"/>
    </source>
</evidence>
<dbReference type="SUPFAM" id="SSF52540">
    <property type="entry name" value="P-loop containing nucleoside triphosphate hydrolases"/>
    <property type="match status" value="1"/>
</dbReference>
<keyword evidence="3 12" id="KW-0808">Transferase</keyword>
<reference evidence="12 13" key="1">
    <citation type="journal article" date="2015" name="Proc. Natl. Acad. Sci. U.S.A.">
        <title>Expanded metabolic versatility of ubiquitous nitrite-oxidizing bacteria from the genus Nitrospira.</title>
        <authorList>
            <person name="Koch H."/>
            <person name="Lucker S."/>
            <person name="Albertsen M."/>
            <person name="Kitzinger K."/>
            <person name="Herbold C."/>
            <person name="Spieck E."/>
            <person name="Nielsen P.H."/>
            <person name="Wagner M."/>
            <person name="Daims H."/>
        </authorList>
    </citation>
    <scope>NUCLEOTIDE SEQUENCE [LARGE SCALE GENOMIC DNA]</scope>
    <source>
        <strain evidence="12 13">NSP M-1</strain>
    </source>
</reference>
<evidence type="ECO:0000256" key="5">
    <source>
        <dbReference type="ARBA" id="ARBA00022705"/>
    </source>
</evidence>